<feature type="transmembrane region" description="Helical" evidence="7">
    <location>
        <begin position="293"/>
        <end position="314"/>
    </location>
</feature>
<feature type="transmembrane region" description="Helical" evidence="7">
    <location>
        <begin position="203"/>
        <end position="226"/>
    </location>
</feature>
<dbReference type="Pfam" id="PF05978">
    <property type="entry name" value="UNC-93"/>
    <property type="match status" value="1"/>
</dbReference>
<feature type="transmembrane region" description="Helical" evidence="7">
    <location>
        <begin position="357"/>
        <end position="379"/>
    </location>
</feature>
<accession>F6SDX4</accession>
<dbReference type="SUPFAM" id="SSF103473">
    <property type="entry name" value="MFS general substrate transporter"/>
    <property type="match status" value="1"/>
</dbReference>
<keyword evidence="3 7" id="KW-0812">Transmembrane</keyword>
<dbReference type="EMBL" id="EAAA01002025">
    <property type="status" value="NOT_ANNOTATED_CDS"/>
    <property type="molecule type" value="Genomic_DNA"/>
</dbReference>
<feature type="transmembrane region" description="Helical" evidence="7">
    <location>
        <begin position="326"/>
        <end position="345"/>
    </location>
</feature>
<feature type="transmembrane region" description="Helical" evidence="7">
    <location>
        <begin position="254"/>
        <end position="273"/>
    </location>
</feature>
<feature type="transmembrane region" description="Helical" evidence="7">
    <location>
        <begin position="36"/>
        <end position="55"/>
    </location>
</feature>
<keyword evidence="5 7" id="KW-0472">Membrane</keyword>
<dbReference type="PANTHER" id="PTHR19444">
    <property type="entry name" value="UNC-93 RELATED"/>
    <property type="match status" value="1"/>
</dbReference>
<reference evidence="8" key="2">
    <citation type="journal article" date="2008" name="Genome Biol.">
        <title>Improved genome assembly and evidence-based global gene model set for the chordate Ciona intestinalis: new insight into intron and operon populations.</title>
        <authorList>
            <person name="Satou Y."/>
            <person name="Mineta K."/>
            <person name="Ogasawara M."/>
            <person name="Sasakura Y."/>
            <person name="Shoguchi E."/>
            <person name="Ueno K."/>
            <person name="Yamada L."/>
            <person name="Matsumoto J."/>
            <person name="Wasserscheid J."/>
            <person name="Dewar K."/>
            <person name="Wiley G.B."/>
            <person name="Macmil S.L."/>
            <person name="Roe B.A."/>
            <person name="Zeller R.W."/>
            <person name="Hastings K.E."/>
            <person name="Lemaire P."/>
            <person name="Lindquist E."/>
            <person name="Endo T."/>
            <person name="Hotta K."/>
            <person name="Inaba K."/>
        </authorList>
    </citation>
    <scope>NUCLEOTIDE SEQUENCE [LARGE SCALE GENOMIC DNA]</scope>
    <source>
        <strain evidence="8">wild type</strain>
    </source>
</reference>
<dbReference type="STRING" id="7719.ENSCINP00000024700"/>
<dbReference type="InParanoid" id="F6SDX4"/>
<evidence type="ECO:0000256" key="1">
    <source>
        <dbReference type="ARBA" id="ARBA00004141"/>
    </source>
</evidence>
<evidence type="ECO:0000256" key="6">
    <source>
        <dbReference type="ARBA" id="ARBA00040854"/>
    </source>
</evidence>
<dbReference type="OMA" id="ISCICAP"/>
<dbReference type="InterPro" id="IPR051951">
    <property type="entry name" value="UNC-93_regulatory"/>
</dbReference>
<evidence type="ECO:0000256" key="4">
    <source>
        <dbReference type="ARBA" id="ARBA00022989"/>
    </source>
</evidence>
<evidence type="ECO:0000256" key="7">
    <source>
        <dbReference type="SAM" id="Phobius"/>
    </source>
</evidence>
<dbReference type="Proteomes" id="UP000008144">
    <property type="component" value="Chromosome 4"/>
</dbReference>
<evidence type="ECO:0000256" key="5">
    <source>
        <dbReference type="ARBA" id="ARBA00023136"/>
    </source>
</evidence>
<proteinExistence type="inferred from homology"/>
<comment type="similarity">
    <text evidence="2">Belongs to the unc-93 family.</text>
</comment>
<dbReference type="InterPro" id="IPR036259">
    <property type="entry name" value="MFS_trans_sf"/>
</dbReference>
<reference evidence="8" key="4">
    <citation type="submission" date="2025-09" db="UniProtKB">
        <authorList>
            <consortium name="Ensembl"/>
        </authorList>
    </citation>
    <scope>IDENTIFICATION</scope>
</reference>
<dbReference type="Ensembl" id="ENSCINT00000024946.2">
    <property type="protein sequence ID" value="ENSCINP00000024700.2"/>
    <property type="gene ID" value="ENSCING00000013463.2"/>
</dbReference>
<dbReference type="Gene3D" id="1.20.1250.20">
    <property type="entry name" value="MFS general substrate transporter like domains"/>
    <property type="match status" value="1"/>
</dbReference>
<dbReference type="InterPro" id="IPR010291">
    <property type="entry name" value="Ion_channel_UNC-93"/>
</dbReference>
<feature type="transmembrane region" description="Helical" evidence="7">
    <location>
        <begin position="415"/>
        <end position="435"/>
    </location>
</feature>
<reference evidence="8" key="3">
    <citation type="submission" date="2025-08" db="UniProtKB">
        <authorList>
            <consortium name="Ensembl"/>
        </authorList>
    </citation>
    <scope>IDENTIFICATION</scope>
</reference>
<keyword evidence="4 7" id="KW-1133">Transmembrane helix</keyword>
<feature type="transmembrane region" description="Helical" evidence="7">
    <location>
        <begin position="134"/>
        <end position="156"/>
    </location>
</feature>
<feature type="transmembrane region" description="Helical" evidence="7">
    <location>
        <begin position="391"/>
        <end position="409"/>
    </location>
</feature>
<evidence type="ECO:0000313" key="9">
    <source>
        <dbReference type="Proteomes" id="UP000008144"/>
    </source>
</evidence>
<sequence>CRCSRNVNVISLAFFSNFAAYMSLESMQSSLNRGIGTTALCFLYGSFVISSLLLPPLLIGKLECRKSLAISIAAYASYTLANFYPQWYTLIPAAMLLGIGAGVLWSTALFYIAKVGQKHAAEQGKKVNEVTAAFFGRFSAVMSMSMLVGTLFMSFLKGMNTTALGVGNYNTTDVTTVGENDEVVCGLYYKFNEAPKAKKVSDVVMYVLLSCYLCFNILAACLCLCLDEITGSESLKSEEEEESVFELIKSTFKLLFTDPAAALLIPMTMHYGIMQGFFRGIFTASWIACGLDIKYMSYATATYGGTMILSCYVYGKLPKYISHLKIFLATAIFEIGLFIVTLVWVPSNDPYSELWLYFALAVGFGICTSIFLSQLGSLYDKFFTTTKKAGMALFNVWNPLGSALAFGLSASLYPVHMVILCMTACVVGQVFYMVAEWI</sequence>
<dbReference type="AlphaFoldDB" id="F6SDX4"/>
<evidence type="ECO:0000313" key="8">
    <source>
        <dbReference type="Ensembl" id="ENSCINP00000024700.2"/>
    </source>
</evidence>
<dbReference type="PANTHER" id="PTHR19444:SF13">
    <property type="entry name" value="PROTEIN UNC-93 HOMOLOG A"/>
    <property type="match status" value="1"/>
</dbReference>
<name>F6SDX4_CIOIN</name>
<reference evidence="9" key="1">
    <citation type="journal article" date="2002" name="Science">
        <title>The draft genome of Ciona intestinalis: insights into chordate and vertebrate origins.</title>
        <authorList>
            <person name="Dehal P."/>
            <person name="Satou Y."/>
            <person name="Campbell R.K."/>
            <person name="Chapman J."/>
            <person name="Degnan B."/>
            <person name="De Tomaso A."/>
            <person name="Davidson B."/>
            <person name="Di Gregorio A."/>
            <person name="Gelpke M."/>
            <person name="Goodstein D.M."/>
            <person name="Harafuji N."/>
            <person name="Hastings K.E."/>
            <person name="Ho I."/>
            <person name="Hotta K."/>
            <person name="Huang W."/>
            <person name="Kawashima T."/>
            <person name="Lemaire P."/>
            <person name="Martinez D."/>
            <person name="Meinertzhagen I.A."/>
            <person name="Necula S."/>
            <person name="Nonaka M."/>
            <person name="Putnam N."/>
            <person name="Rash S."/>
            <person name="Saiga H."/>
            <person name="Satake M."/>
            <person name="Terry A."/>
            <person name="Yamada L."/>
            <person name="Wang H.G."/>
            <person name="Awazu S."/>
            <person name="Azumi K."/>
            <person name="Boore J."/>
            <person name="Branno M."/>
            <person name="Chin-Bow S."/>
            <person name="DeSantis R."/>
            <person name="Doyle S."/>
            <person name="Francino P."/>
            <person name="Keys D.N."/>
            <person name="Haga S."/>
            <person name="Hayashi H."/>
            <person name="Hino K."/>
            <person name="Imai K.S."/>
            <person name="Inaba K."/>
            <person name="Kano S."/>
            <person name="Kobayashi K."/>
            <person name="Kobayashi M."/>
            <person name="Lee B.I."/>
            <person name="Makabe K.W."/>
            <person name="Manohar C."/>
            <person name="Matassi G."/>
            <person name="Medina M."/>
            <person name="Mochizuki Y."/>
            <person name="Mount S."/>
            <person name="Morishita T."/>
            <person name="Miura S."/>
            <person name="Nakayama A."/>
            <person name="Nishizaka S."/>
            <person name="Nomoto H."/>
            <person name="Ohta F."/>
            <person name="Oishi K."/>
            <person name="Rigoutsos I."/>
            <person name="Sano M."/>
            <person name="Sasaki A."/>
            <person name="Sasakura Y."/>
            <person name="Shoguchi E."/>
            <person name="Shin-i T."/>
            <person name="Spagnuolo A."/>
            <person name="Stainier D."/>
            <person name="Suzuki M.M."/>
            <person name="Tassy O."/>
            <person name="Takatori N."/>
            <person name="Tokuoka M."/>
            <person name="Yagi K."/>
            <person name="Yoshizaki F."/>
            <person name="Wada S."/>
            <person name="Zhang C."/>
            <person name="Hyatt P.D."/>
            <person name="Larimer F."/>
            <person name="Detter C."/>
            <person name="Doggett N."/>
            <person name="Glavina T."/>
            <person name="Hawkins T."/>
            <person name="Richardson P."/>
            <person name="Lucas S."/>
            <person name="Kohara Y."/>
            <person name="Levine M."/>
            <person name="Satoh N."/>
            <person name="Rokhsar D.S."/>
        </authorList>
    </citation>
    <scope>NUCLEOTIDE SEQUENCE [LARGE SCALE GENOMIC DNA]</scope>
</reference>
<feature type="transmembrane region" description="Helical" evidence="7">
    <location>
        <begin position="7"/>
        <end position="24"/>
    </location>
</feature>
<evidence type="ECO:0000256" key="2">
    <source>
        <dbReference type="ARBA" id="ARBA00009172"/>
    </source>
</evidence>
<dbReference type="GO" id="GO:0016020">
    <property type="term" value="C:membrane"/>
    <property type="evidence" value="ECO:0007669"/>
    <property type="project" value="UniProtKB-SubCell"/>
</dbReference>
<feature type="transmembrane region" description="Helical" evidence="7">
    <location>
        <begin position="67"/>
        <end position="84"/>
    </location>
</feature>
<comment type="subcellular location">
    <subcellularLocation>
        <location evidence="1">Membrane</location>
        <topology evidence="1">Multi-pass membrane protein</topology>
    </subcellularLocation>
</comment>
<evidence type="ECO:0000256" key="3">
    <source>
        <dbReference type="ARBA" id="ARBA00022692"/>
    </source>
</evidence>
<feature type="transmembrane region" description="Helical" evidence="7">
    <location>
        <begin position="90"/>
        <end position="113"/>
    </location>
</feature>
<protein>
    <recommendedName>
        <fullName evidence="6">Protein unc-93 homolog A</fullName>
    </recommendedName>
</protein>
<keyword evidence="9" id="KW-1185">Reference proteome</keyword>
<dbReference type="GeneTree" id="ENSGT00530000063359"/>
<dbReference type="HOGENOM" id="CLU_025356_1_1_1"/>
<organism evidence="8 9">
    <name type="scientific">Ciona intestinalis</name>
    <name type="common">Transparent sea squirt</name>
    <name type="synonym">Ascidia intestinalis</name>
    <dbReference type="NCBI Taxonomy" id="7719"/>
    <lineage>
        <taxon>Eukaryota</taxon>
        <taxon>Metazoa</taxon>
        <taxon>Chordata</taxon>
        <taxon>Tunicata</taxon>
        <taxon>Ascidiacea</taxon>
        <taxon>Phlebobranchia</taxon>
        <taxon>Cionidae</taxon>
        <taxon>Ciona</taxon>
    </lineage>
</organism>